<organism evidence="1 2">
    <name type="scientific">Romanomermis culicivorax</name>
    <name type="common">Nematode worm</name>
    <dbReference type="NCBI Taxonomy" id="13658"/>
    <lineage>
        <taxon>Eukaryota</taxon>
        <taxon>Metazoa</taxon>
        <taxon>Ecdysozoa</taxon>
        <taxon>Nematoda</taxon>
        <taxon>Enoplea</taxon>
        <taxon>Dorylaimia</taxon>
        <taxon>Mermithida</taxon>
        <taxon>Mermithoidea</taxon>
        <taxon>Mermithidae</taxon>
        <taxon>Romanomermis</taxon>
    </lineage>
</organism>
<keyword evidence="1" id="KW-1185">Reference proteome</keyword>
<reference evidence="2" key="1">
    <citation type="submission" date="2022-11" db="UniProtKB">
        <authorList>
            <consortium name="WormBaseParasite"/>
        </authorList>
    </citation>
    <scope>IDENTIFICATION</scope>
</reference>
<accession>A0A915JZ31</accession>
<dbReference type="Proteomes" id="UP000887565">
    <property type="component" value="Unplaced"/>
</dbReference>
<evidence type="ECO:0000313" key="1">
    <source>
        <dbReference type="Proteomes" id="UP000887565"/>
    </source>
</evidence>
<name>A0A915JZ31_ROMCU</name>
<proteinExistence type="predicted"/>
<sequence>RNVFDPNAPAFPNANIPFFQPWPYPLPTSAPNLYEPFMPKPPDQYSNPFLKHMDDGYSPNFGFGYSQIQPRLLGGALYL</sequence>
<evidence type="ECO:0000313" key="2">
    <source>
        <dbReference type="WBParaSite" id="nRc.2.0.1.t31652-RA"/>
    </source>
</evidence>
<protein>
    <submittedName>
        <fullName evidence="2">Uncharacterized protein</fullName>
    </submittedName>
</protein>
<dbReference type="AlphaFoldDB" id="A0A915JZ31"/>
<dbReference type="WBParaSite" id="nRc.2.0.1.t31652-RA">
    <property type="protein sequence ID" value="nRc.2.0.1.t31652-RA"/>
    <property type="gene ID" value="nRc.2.0.1.g31652"/>
</dbReference>